<accession>A0AAW3V0I5</accession>
<evidence type="ECO:0000256" key="1">
    <source>
        <dbReference type="SAM" id="MobiDB-lite"/>
    </source>
</evidence>
<feature type="region of interest" description="Disordered" evidence="1">
    <location>
        <begin position="46"/>
        <end position="66"/>
    </location>
</feature>
<dbReference type="RefSeq" id="WP_183801002.1">
    <property type="nucleotide sequence ID" value="NZ_JACIII010000013.1"/>
</dbReference>
<organism evidence="2 3">
    <name type="scientific">Paraburkholderia fungorum</name>
    <dbReference type="NCBI Taxonomy" id="134537"/>
    <lineage>
        <taxon>Bacteria</taxon>
        <taxon>Pseudomonadati</taxon>
        <taxon>Pseudomonadota</taxon>
        <taxon>Betaproteobacteria</taxon>
        <taxon>Burkholderiales</taxon>
        <taxon>Burkholderiaceae</taxon>
        <taxon>Paraburkholderia</taxon>
    </lineage>
</organism>
<gene>
    <name evidence="2" type="ORF">GGD69_005338</name>
</gene>
<dbReference type="EMBL" id="JACIIK010000009">
    <property type="protein sequence ID" value="MBB6204444.1"/>
    <property type="molecule type" value="Genomic_DNA"/>
</dbReference>
<evidence type="ECO:0000313" key="3">
    <source>
        <dbReference type="Proteomes" id="UP000518681"/>
    </source>
</evidence>
<protein>
    <submittedName>
        <fullName evidence="2">Uncharacterized protein</fullName>
    </submittedName>
</protein>
<name>A0AAW3V0I5_9BURK</name>
<dbReference type="AlphaFoldDB" id="A0AAW3V0I5"/>
<proteinExistence type="predicted"/>
<reference evidence="2 3" key="1">
    <citation type="submission" date="2020-08" db="EMBL/GenBank/DDBJ databases">
        <title>Genomic Encyclopedia of Type Strains, Phase IV (KMG-V): Genome sequencing to study the core and pangenomes of soil and plant-associated prokaryotes.</title>
        <authorList>
            <person name="Whitman W."/>
        </authorList>
    </citation>
    <scope>NUCLEOTIDE SEQUENCE [LARGE SCALE GENOMIC DNA]</scope>
    <source>
        <strain evidence="2 3">SEMIA 4013</strain>
    </source>
</reference>
<feature type="compositionally biased region" description="Basic and acidic residues" evidence="1">
    <location>
        <begin position="47"/>
        <end position="66"/>
    </location>
</feature>
<comment type="caution">
    <text evidence="2">The sequence shown here is derived from an EMBL/GenBank/DDBJ whole genome shotgun (WGS) entry which is preliminary data.</text>
</comment>
<evidence type="ECO:0000313" key="2">
    <source>
        <dbReference type="EMBL" id="MBB6204444.1"/>
    </source>
</evidence>
<dbReference type="Proteomes" id="UP000518681">
    <property type="component" value="Unassembled WGS sequence"/>
</dbReference>
<sequence>MFKFLSRFRKAAVGGTNPLDESASMGVDPYLAEIATVLGRSEAVADADGRSKIQDKGQRTQKTDIS</sequence>